<feature type="region of interest" description="Disordered" evidence="1">
    <location>
        <begin position="25"/>
        <end position="80"/>
    </location>
</feature>
<accession>A0A917BPY4</accession>
<dbReference type="AlphaFoldDB" id="A0A917BPY4"/>
<dbReference type="Proteomes" id="UP000605670">
    <property type="component" value="Unassembled WGS sequence"/>
</dbReference>
<organism evidence="2 3">
    <name type="scientific">Ornithinimicrobium tianjinense</name>
    <dbReference type="NCBI Taxonomy" id="1195761"/>
    <lineage>
        <taxon>Bacteria</taxon>
        <taxon>Bacillati</taxon>
        <taxon>Actinomycetota</taxon>
        <taxon>Actinomycetes</taxon>
        <taxon>Micrococcales</taxon>
        <taxon>Ornithinimicrobiaceae</taxon>
        <taxon>Ornithinimicrobium</taxon>
    </lineage>
</organism>
<feature type="compositionally biased region" description="Low complexity" evidence="1">
    <location>
        <begin position="34"/>
        <end position="57"/>
    </location>
</feature>
<reference evidence="2" key="2">
    <citation type="submission" date="2020-09" db="EMBL/GenBank/DDBJ databases">
        <authorList>
            <person name="Sun Q."/>
            <person name="Zhou Y."/>
        </authorList>
    </citation>
    <scope>NUCLEOTIDE SEQUENCE</scope>
    <source>
        <strain evidence="2">CGMCC 1.12160</strain>
    </source>
</reference>
<sequence>MHRTHLTFVVGMTLALALTGCDESTLDAGSTASDPAAVTTEAPAAATDEATSTTTPEATEEETAATEETSDSGTSGTDDVVSYPSEVVAYADAFVAAWHAKDTGRVADLAVPEVEAATGTWSTDDGWNYDDDSSVAWVGEAGEGLHVVRYGHPVGARLEVTVEVDALGSTDGVVGADFTTGPTPGDSLTRVEDNLYNQYADAFYQALVDEDQATLERYGSEHAVRLAGEYTPETHGRVIEDHGFWSFRDQPLGLLFSYPDNTGEDIVSRYTQILDLDTALVDGGQDHGVISVNFVIDARWT</sequence>
<dbReference type="EMBL" id="BMEM01000003">
    <property type="protein sequence ID" value="GGF53326.1"/>
    <property type="molecule type" value="Genomic_DNA"/>
</dbReference>
<evidence type="ECO:0008006" key="4">
    <source>
        <dbReference type="Google" id="ProtNLM"/>
    </source>
</evidence>
<keyword evidence="3" id="KW-1185">Reference proteome</keyword>
<proteinExistence type="predicted"/>
<feature type="compositionally biased region" description="Acidic residues" evidence="1">
    <location>
        <begin position="58"/>
        <end position="70"/>
    </location>
</feature>
<gene>
    <name evidence="2" type="ORF">GCM10011366_21360</name>
</gene>
<evidence type="ECO:0000256" key="1">
    <source>
        <dbReference type="SAM" id="MobiDB-lite"/>
    </source>
</evidence>
<feature type="compositionally biased region" description="Low complexity" evidence="1">
    <location>
        <begin position="71"/>
        <end position="80"/>
    </location>
</feature>
<evidence type="ECO:0000313" key="2">
    <source>
        <dbReference type="EMBL" id="GGF53326.1"/>
    </source>
</evidence>
<dbReference type="PROSITE" id="PS51257">
    <property type="entry name" value="PROKAR_LIPOPROTEIN"/>
    <property type="match status" value="1"/>
</dbReference>
<comment type="caution">
    <text evidence="2">The sequence shown here is derived from an EMBL/GenBank/DDBJ whole genome shotgun (WGS) entry which is preliminary data.</text>
</comment>
<reference evidence="2" key="1">
    <citation type="journal article" date="2014" name="Int. J. Syst. Evol. Microbiol.">
        <title>Complete genome sequence of Corynebacterium casei LMG S-19264T (=DSM 44701T), isolated from a smear-ripened cheese.</title>
        <authorList>
            <consortium name="US DOE Joint Genome Institute (JGI-PGF)"/>
            <person name="Walter F."/>
            <person name="Albersmeier A."/>
            <person name="Kalinowski J."/>
            <person name="Ruckert C."/>
        </authorList>
    </citation>
    <scope>NUCLEOTIDE SEQUENCE</scope>
    <source>
        <strain evidence="2">CGMCC 1.12160</strain>
    </source>
</reference>
<evidence type="ECO:0000313" key="3">
    <source>
        <dbReference type="Proteomes" id="UP000605670"/>
    </source>
</evidence>
<name>A0A917BPY4_9MICO</name>
<protein>
    <recommendedName>
        <fullName evidence="4">Lipoprotein</fullName>
    </recommendedName>
</protein>
<dbReference type="RefSeq" id="WP_188430601.1">
    <property type="nucleotide sequence ID" value="NZ_BAABKH010000003.1"/>
</dbReference>